<keyword evidence="4 7" id="KW-0547">Nucleotide-binding</keyword>
<dbReference type="InterPro" id="IPR017441">
    <property type="entry name" value="Protein_kinase_ATP_BS"/>
</dbReference>
<sequence length="621" mass="68330">MADAETATTPASTERPARQDGQVAERFDRIRYEDLSDEASWDSIGKGSFGSVWRGEYLGLEVAIKEVLPSTEYDVEKYMAREITLMQQARHPNIVQYLGLCLAPPASAAGEDSPTIDESTPRRSRILIVSEYLPRGNLRQYILDRTLPFPWRLRISFATDIARALAYLHARNTMHRDLKGENLLVSDNERLKACDFGLARVAQALGAVKEDGRKPSDMYTYCGTDGYMSPEILLGLPFDLRTDIYSLGVLFIEIATRKLASQSVFARRPPDYSLSQVEVWSSVSPHCPRAFVELALECCDDDPERRPDCKSILRGLRGIEQEVKEMEARGLGDEDAHTRGAGTCNVGSISFAGTLKRGSLAPSKRPGAPRLPSFEGQLDLRKGSVFAPVIPGLEPAASTSILDLERSLGHIRSRSGSETDEEEGEALLALASAEVPIGHTNSSDEAYSTSVVRPSQIRAPYGRLGSTSGSQLPTLPTSWIMDSSRFADADEEADSKTVIVATTADDKDAPVSAFTTRPDTVSLAGAIADGNELDDEQDVFHSAFQEPPPAVEAAPEWPHRFSLIKSVMSRRTRTAALPRIFAAARDSVCTRKPFSVAIGRNERQMWPMREDLWPHEAVPRM</sequence>
<dbReference type="Pfam" id="PF00069">
    <property type="entry name" value="Pkinase"/>
    <property type="match status" value="1"/>
</dbReference>
<accession>A0A2S5B7X9</accession>
<keyword evidence="3" id="KW-0808">Transferase</keyword>
<comment type="caution">
    <text evidence="10">The sequence shown here is derived from an EMBL/GenBank/DDBJ whole genome shotgun (WGS) entry which is preliminary data.</text>
</comment>
<dbReference type="PRINTS" id="PR00109">
    <property type="entry name" value="TYRKINASE"/>
</dbReference>
<dbReference type="PANTHER" id="PTHR46485:SF5">
    <property type="entry name" value="CENTER DIVIDER, ISOFORM A"/>
    <property type="match status" value="1"/>
</dbReference>
<dbReference type="InterPro" id="IPR000719">
    <property type="entry name" value="Prot_kinase_dom"/>
</dbReference>
<dbReference type="OrthoDB" id="4062651at2759"/>
<dbReference type="AlphaFoldDB" id="A0A2S5B7X9"/>
<dbReference type="Gene3D" id="1.10.510.10">
    <property type="entry name" value="Transferase(Phosphotransferase) domain 1"/>
    <property type="match status" value="1"/>
</dbReference>
<evidence type="ECO:0000256" key="2">
    <source>
        <dbReference type="ARBA" id="ARBA00022527"/>
    </source>
</evidence>
<evidence type="ECO:0000256" key="1">
    <source>
        <dbReference type="ARBA" id="ARBA00005843"/>
    </source>
</evidence>
<keyword evidence="2" id="KW-0723">Serine/threonine-protein kinase</keyword>
<dbReference type="InterPro" id="IPR001245">
    <property type="entry name" value="Ser-Thr/Tyr_kinase_cat_dom"/>
</dbReference>
<evidence type="ECO:0000256" key="3">
    <source>
        <dbReference type="ARBA" id="ARBA00022679"/>
    </source>
</evidence>
<reference evidence="10 11" key="1">
    <citation type="journal article" date="2018" name="Front. Microbiol.">
        <title>Prospects for Fungal Bioremediation of Acidic Radioactive Waste Sites: Characterization and Genome Sequence of Rhodotorula taiwanensis MD1149.</title>
        <authorList>
            <person name="Tkavc R."/>
            <person name="Matrosova V.Y."/>
            <person name="Grichenko O.E."/>
            <person name="Gostincar C."/>
            <person name="Volpe R.P."/>
            <person name="Klimenkova P."/>
            <person name="Gaidamakova E.K."/>
            <person name="Zhou C.E."/>
            <person name="Stewart B.J."/>
            <person name="Lyman M.G."/>
            <person name="Malfatti S.A."/>
            <person name="Rubinfeld B."/>
            <person name="Courtot M."/>
            <person name="Singh J."/>
            <person name="Dalgard C.L."/>
            <person name="Hamilton T."/>
            <person name="Frey K.G."/>
            <person name="Gunde-Cimerman N."/>
            <person name="Dugan L."/>
            <person name="Daly M.J."/>
        </authorList>
    </citation>
    <scope>NUCLEOTIDE SEQUENCE [LARGE SCALE GENOMIC DNA]</scope>
    <source>
        <strain evidence="10 11">MD1149</strain>
    </source>
</reference>
<keyword evidence="6 7" id="KW-0067">ATP-binding</keyword>
<dbReference type="EMBL" id="PJQD01000045">
    <property type="protein sequence ID" value="POY72880.1"/>
    <property type="molecule type" value="Genomic_DNA"/>
</dbReference>
<evidence type="ECO:0000256" key="8">
    <source>
        <dbReference type="SAM" id="MobiDB-lite"/>
    </source>
</evidence>
<name>A0A2S5B7X9_9BASI</name>
<dbReference type="InterPro" id="IPR050940">
    <property type="entry name" value="Actin_reg-Ser/Thr_kinase"/>
</dbReference>
<keyword evidence="11" id="KW-1185">Reference proteome</keyword>
<dbReference type="SMART" id="SM00220">
    <property type="entry name" value="S_TKc"/>
    <property type="match status" value="1"/>
</dbReference>
<dbReference type="CDD" id="cd13999">
    <property type="entry name" value="STKc_MAP3K-like"/>
    <property type="match status" value="1"/>
</dbReference>
<feature type="compositionally biased region" description="Polar residues" evidence="8">
    <location>
        <begin position="1"/>
        <end position="12"/>
    </location>
</feature>
<feature type="binding site" evidence="7">
    <location>
        <position position="65"/>
    </location>
    <ligand>
        <name>ATP</name>
        <dbReference type="ChEBI" id="CHEBI:30616"/>
    </ligand>
</feature>
<dbReference type="PROSITE" id="PS50011">
    <property type="entry name" value="PROTEIN_KINASE_DOM"/>
    <property type="match status" value="1"/>
</dbReference>
<dbReference type="GO" id="GO:0004674">
    <property type="term" value="F:protein serine/threonine kinase activity"/>
    <property type="evidence" value="ECO:0007669"/>
    <property type="project" value="UniProtKB-KW"/>
</dbReference>
<evidence type="ECO:0000313" key="10">
    <source>
        <dbReference type="EMBL" id="POY72880.1"/>
    </source>
</evidence>
<evidence type="ECO:0000256" key="7">
    <source>
        <dbReference type="PROSITE-ProRule" id="PRU10141"/>
    </source>
</evidence>
<gene>
    <name evidence="10" type="ORF">BMF94_4041</name>
</gene>
<feature type="domain" description="Protein kinase" evidence="9">
    <location>
        <begin position="38"/>
        <end position="323"/>
    </location>
</feature>
<dbReference type="Proteomes" id="UP000237144">
    <property type="component" value="Unassembled WGS sequence"/>
</dbReference>
<evidence type="ECO:0000256" key="4">
    <source>
        <dbReference type="ARBA" id="ARBA00022741"/>
    </source>
</evidence>
<proteinExistence type="inferred from homology"/>
<evidence type="ECO:0000313" key="11">
    <source>
        <dbReference type="Proteomes" id="UP000237144"/>
    </source>
</evidence>
<dbReference type="Gene3D" id="3.30.200.20">
    <property type="entry name" value="Phosphorylase Kinase, domain 1"/>
    <property type="match status" value="1"/>
</dbReference>
<keyword evidence="5" id="KW-0418">Kinase</keyword>
<dbReference type="SUPFAM" id="SSF56112">
    <property type="entry name" value="Protein kinase-like (PK-like)"/>
    <property type="match status" value="1"/>
</dbReference>
<feature type="region of interest" description="Disordered" evidence="8">
    <location>
        <begin position="1"/>
        <end position="23"/>
    </location>
</feature>
<dbReference type="PROSITE" id="PS00107">
    <property type="entry name" value="PROTEIN_KINASE_ATP"/>
    <property type="match status" value="1"/>
</dbReference>
<comment type="similarity">
    <text evidence="1">Belongs to the protein kinase superfamily. TKL Ser/Thr protein kinase family.</text>
</comment>
<evidence type="ECO:0000256" key="6">
    <source>
        <dbReference type="ARBA" id="ARBA00022840"/>
    </source>
</evidence>
<dbReference type="InterPro" id="IPR011009">
    <property type="entry name" value="Kinase-like_dom_sf"/>
</dbReference>
<protein>
    <recommendedName>
        <fullName evidence="9">Protein kinase domain-containing protein</fullName>
    </recommendedName>
</protein>
<dbReference type="STRING" id="741276.A0A2S5B7X9"/>
<evidence type="ECO:0000259" key="9">
    <source>
        <dbReference type="PROSITE" id="PS50011"/>
    </source>
</evidence>
<evidence type="ECO:0000256" key="5">
    <source>
        <dbReference type="ARBA" id="ARBA00022777"/>
    </source>
</evidence>
<dbReference type="PANTHER" id="PTHR46485">
    <property type="entry name" value="LIM DOMAIN KINASE 1"/>
    <property type="match status" value="1"/>
</dbReference>
<dbReference type="GO" id="GO:0005524">
    <property type="term" value="F:ATP binding"/>
    <property type="evidence" value="ECO:0007669"/>
    <property type="project" value="UniProtKB-UniRule"/>
</dbReference>
<organism evidence="10 11">
    <name type="scientific">Rhodotorula taiwanensis</name>
    <dbReference type="NCBI Taxonomy" id="741276"/>
    <lineage>
        <taxon>Eukaryota</taxon>
        <taxon>Fungi</taxon>
        <taxon>Dikarya</taxon>
        <taxon>Basidiomycota</taxon>
        <taxon>Pucciniomycotina</taxon>
        <taxon>Microbotryomycetes</taxon>
        <taxon>Sporidiobolales</taxon>
        <taxon>Sporidiobolaceae</taxon>
        <taxon>Rhodotorula</taxon>
    </lineage>
</organism>